<dbReference type="Proteomes" id="UP001054837">
    <property type="component" value="Unassembled WGS sequence"/>
</dbReference>
<reference evidence="2 3" key="1">
    <citation type="submission" date="2021-06" db="EMBL/GenBank/DDBJ databases">
        <title>Caerostris darwini draft genome.</title>
        <authorList>
            <person name="Kono N."/>
            <person name="Arakawa K."/>
        </authorList>
    </citation>
    <scope>NUCLEOTIDE SEQUENCE [LARGE SCALE GENOMIC DNA]</scope>
</reference>
<protein>
    <submittedName>
        <fullName evidence="2">Uncharacterized protein</fullName>
    </submittedName>
</protein>
<sequence>MTAGFFHHPPFDKGGSFSGYEEISHRICKRAMALRHSSIPGWILANILFYIWCLTYFQWSIKETWFFFLFCNLLSLDSGCELTSKRVEAEIFADGIIYGWKAI</sequence>
<evidence type="ECO:0000256" key="1">
    <source>
        <dbReference type="SAM" id="Phobius"/>
    </source>
</evidence>
<accession>A0AAV4MQW7</accession>
<organism evidence="2 3">
    <name type="scientific">Caerostris darwini</name>
    <dbReference type="NCBI Taxonomy" id="1538125"/>
    <lineage>
        <taxon>Eukaryota</taxon>
        <taxon>Metazoa</taxon>
        <taxon>Ecdysozoa</taxon>
        <taxon>Arthropoda</taxon>
        <taxon>Chelicerata</taxon>
        <taxon>Arachnida</taxon>
        <taxon>Araneae</taxon>
        <taxon>Araneomorphae</taxon>
        <taxon>Entelegynae</taxon>
        <taxon>Araneoidea</taxon>
        <taxon>Araneidae</taxon>
        <taxon>Caerostris</taxon>
    </lineage>
</organism>
<evidence type="ECO:0000313" key="3">
    <source>
        <dbReference type="Proteomes" id="UP001054837"/>
    </source>
</evidence>
<keyword evidence="1" id="KW-0812">Transmembrane</keyword>
<evidence type="ECO:0000313" key="2">
    <source>
        <dbReference type="EMBL" id="GIX74406.1"/>
    </source>
</evidence>
<gene>
    <name evidence="2" type="ORF">CDAR_235141</name>
</gene>
<dbReference type="AlphaFoldDB" id="A0AAV4MQW7"/>
<dbReference type="EMBL" id="BPLQ01000746">
    <property type="protein sequence ID" value="GIX74406.1"/>
    <property type="molecule type" value="Genomic_DNA"/>
</dbReference>
<keyword evidence="1" id="KW-1133">Transmembrane helix</keyword>
<comment type="caution">
    <text evidence="2">The sequence shown here is derived from an EMBL/GenBank/DDBJ whole genome shotgun (WGS) entry which is preliminary data.</text>
</comment>
<proteinExistence type="predicted"/>
<name>A0AAV4MQW7_9ARAC</name>
<keyword evidence="3" id="KW-1185">Reference proteome</keyword>
<feature type="transmembrane region" description="Helical" evidence="1">
    <location>
        <begin position="39"/>
        <end position="59"/>
    </location>
</feature>
<keyword evidence="1" id="KW-0472">Membrane</keyword>